<dbReference type="AlphaFoldDB" id="E2BV51"/>
<dbReference type="Gene3D" id="4.10.60.10">
    <property type="entry name" value="Zinc finger, CCHC-type"/>
    <property type="match status" value="1"/>
</dbReference>
<dbReference type="EMBL" id="GL450816">
    <property type="protein sequence ID" value="EFN80429.1"/>
    <property type="molecule type" value="Genomic_DNA"/>
</dbReference>
<dbReference type="GO" id="GO:0003676">
    <property type="term" value="F:nucleic acid binding"/>
    <property type="evidence" value="ECO:0007669"/>
    <property type="project" value="InterPro"/>
</dbReference>
<name>E2BV51_HARSA</name>
<evidence type="ECO:0008006" key="3">
    <source>
        <dbReference type="Google" id="ProtNLM"/>
    </source>
</evidence>
<evidence type="ECO:0000313" key="2">
    <source>
        <dbReference type="Proteomes" id="UP000008237"/>
    </source>
</evidence>
<accession>E2BV51</accession>
<organism evidence="2">
    <name type="scientific">Harpegnathos saltator</name>
    <name type="common">Jerdon's jumping ant</name>
    <dbReference type="NCBI Taxonomy" id="610380"/>
    <lineage>
        <taxon>Eukaryota</taxon>
        <taxon>Metazoa</taxon>
        <taxon>Ecdysozoa</taxon>
        <taxon>Arthropoda</taxon>
        <taxon>Hexapoda</taxon>
        <taxon>Insecta</taxon>
        <taxon>Pterygota</taxon>
        <taxon>Neoptera</taxon>
        <taxon>Endopterygota</taxon>
        <taxon>Hymenoptera</taxon>
        <taxon>Apocrita</taxon>
        <taxon>Aculeata</taxon>
        <taxon>Formicoidea</taxon>
        <taxon>Formicidae</taxon>
        <taxon>Ponerinae</taxon>
        <taxon>Ponerini</taxon>
        <taxon>Harpegnathos</taxon>
    </lineage>
</organism>
<dbReference type="SUPFAM" id="SSF57756">
    <property type="entry name" value="Retrovirus zinc finger-like domains"/>
    <property type="match status" value="1"/>
</dbReference>
<dbReference type="Proteomes" id="UP000008237">
    <property type="component" value="Unassembled WGS sequence"/>
</dbReference>
<keyword evidence="2" id="KW-1185">Reference proteome</keyword>
<dbReference type="InParanoid" id="E2BV51"/>
<dbReference type="OrthoDB" id="7554612at2759"/>
<evidence type="ECO:0000313" key="1">
    <source>
        <dbReference type="EMBL" id="EFN80429.1"/>
    </source>
</evidence>
<dbReference type="InterPro" id="IPR036875">
    <property type="entry name" value="Znf_CCHC_sf"/>
</dbReference>
<proteinExistence type="predicted"/>
<feature type="non-terminal residue" evidence="1">
    <location>
        <position position="106"/>
    </location>
</feature>
<reference evidence="1 2" key="1">
    <citation type="journal article" date="2010" name="Science">
        <title>Genomic comparison of the ants Camponotus floridanus and Harpegnathos saltator.</title>
        <authorList>
            <person name="Bonasio R."/>
            <person name="Zhang G."/>
            <person name="Ye C."/>
            <person name="Mutti N.S."/>
            <person name="Fang X."/>
            <person name="Qin N."/>
            <person name="Donahue G."/>
            <person name="Yang P."/>
            <person name="Li Q."/>
            <person name="Li C."/>
            <person name="Zhang P."/>
            <person name="Huang Z."/>
            <person name="Berger S.L."/>
            <person name="Reinberg D."/>
            <person name="Wang J."/>
            <person name="Liebig J."/>
        </authorList>
    </citation>
    <scope>NUCLEOTIDE SEQUENCE [LARGE SCALE GENOMIC DNA]</scope>
    <source>
        <strain evidence="1 2">R22 G/1</strain>
    </source>
</reference>
<sequence>QRRGFTLGWSAVRTEMLAARPPQCFKCWGLGHARAGCSASINRSSLCFRCGRERHTVQMCNASPHCVVCEERGRAANLRMAGSACGMVERQAGGDGGRNRRRRERQ</sequence>
<dbReference type="GO" id="GO:0008270">
    <property type="term" value="F:zinc ion binding"/>
    <property type="evidence" value="ECO:0007669"/>
    <property type="project" value="InterPro"/>
</dbReference>
<gene>
    <name evidence="1" type="ORF">EAI_01474</name>
</gene>
<feature type="non-terminal residue" evidence="1">
    <location>
        <position position="1"/>
    </location>
</feature>
<protein>
    <recommendedName>
        <fullName evidence="3">CCHC-type domain-containing protein</fullName>
    </recommendedName>
</protein>